<dbReference type="AlphaFoldDB" id="A0A0K6FLU4"/>
<dbReference type="InterPro" id="IPR006094">
    <property type="entry name" value="Oxid_FAD_bind_N"/>
</dbReference>
<dbReference type="Pfam" id="PF01565">
    <property type="entry name" value="FAD_binding_4"/>
    <property type="match status" value="1"/>
</dbReference>
<evidence type="ECO:0000256" key="4">
    <source>
        <dbReference type="ARBA" id="ARBA00023002"/>
    </source>
</evidence>
<dbReference type="EMBL" id="CYGV01000014">
    <property type="protein sequence ID" value="CUA67128.1"/>
    <property type="molecule type" value="Genomic_DNA"/>
</dbReference>
<dbReference type="GO" id="GO:0016491">
    <property type="term" value="F:oxidoreductase activity"/>
    <property type="evidence" value="ECO:0007669"/>
    <property type="project" value="UniProtKB-KW"/>
</dbReference>
<evidence type="ECO:0000313" key="8">
    <source>
        <dbReference type="Proteomes" id="UP000044841"/>
    </source>
</evidence>
<dbReference type="PANTHER" id="PTHR42973:SF13">
    <property type="entry name" value="FAD-BINDING PCMH-TYPE DOMAIN-CONTAINING PROTEIN"/>
    <property type="match status" value="1"/>
</dbReference>
<feature type="chain" id="PRO_5005502093" description="FAD-binding PCMH-type domain-containing protein" evidence="5">
    <location>
        <begin position="23"/>
        <end position="504"/>
    </location>
</feature>
<dbReference type="Proteomes" id="UP000044841">
    <property type="component" value="Unassembled WGS sequence"/>
</dbReference>
<comment type="similarity">
    <text evidence="1">Belongs to the oxygen-dependent FAD-linked oxidoreductase family.</text>
</comment>
<dbReference type="PANTHER" id="PTHR42973">
    <property type="entry name" value="BINDING OXIDOREDUCTASE, PUTATIVE (AFU_ORTHOLOGUE AFUA_1G17690)-RELATED"/>
    <property type="match status" value="1"/>
</dbReference>
<dbReference type="InterPro" id="IPR016166">
    <property type="entry name" value="FAD-bd_PCMH"/>
</dbReference>
<dbReference type="InterPro" id="IPR016169">
    <property type="entry name" value="FAD-bd_PCMH_sub2"/>
</dbReference>
<dbReference type="Gene3D" id="3.30.465.10">
    <property type="match status" value="1"/>
</dbReference>
<reference evidence="7 8" key="1">
    <citation type="submission" date="2015-07" db="EMBL/GenBank/DDBJ databases">
        <authorList>
            <person name="Noorani M."/>
        </authorList>
    </citation>
    <scope>NUCLEOTIDE SEQUENCE [LARGE SCALE GENOMIC DNA]</scope>
    <source>
        <strain evidence="7">BBA 69670</strain>
    </source>
</reference>
<proteinExistence type="inferred from homology"/>
<evidence type="ECO:0000256" key="1">
    <source>
        <dbReference type="ARBA" id="ARBA00005466"/>
    </source>
</evidence>
<dbReference type="InterPro" id="IPR012951">
    <property type="entry name" value="BBE"/>
</dbReference>
<evidence type="ECO:0000256" key="5">
    <source>
        <dbReference type="SAM" id="SignalP"/>
    </source>
</evidence>
<keyword evidence="3" id="KW-0274">FAD</keyword>
<organism evidence="7 8">
    <name type="scientific">Rhizoctonia solani</name>
    <dbReference type="NCBI Taxonomy" id="456999"/>
    <lineage>
        <taxon>Eukaryota</taxon>
        <taxon>Fungi</taxon>
        <taxon>Dikarya</taxon>
        <taxon>Basidiomycota</taxon>
        <taxon>Agaricomycotina</taxon>
        <taxon>Agaricomycetes</taxon>
        <taxon>Cantharellales</taxon>
        <taxon>Ceratobasidiaceae</taxon>
        <taxon>Rhizoctonia</taxon>
    </lineage>
</organism>
<accession>A0A0K6FLU4</accession>
<feature type="signal peptide" evidence="5">
    <location>
        <begin position="1"/>
        <end position="22"/>
    </location>
</feature>
<sequence length="504" mass="53587">MMPAPSRFTLTFLALGATVALGVPAGIGARDDPDYTPVCETIEASVSDATGVYYYLHPLYIKGNSHWASSSSQNSACVVEPANPNDVSKILQIVANKSTPFGVRSGGHATNPGFSSTPGVQIAMFKFSQVTYHPAPAAADGSVGTVEIGAGLVWDTVYARLEPLGVNVVGGRVTGVGVAGFTLGGGYSWLSNQYGLTIDTVTAFEVVLPNGAITTATEKTNPDLFFGLKGGFNNFGIVTKFTLLAFPQGKVWGGLKTFTQSRLDQVNAATADFAANVTDPKAAIITTYNFLLGQPGVSLLMFYDGPTPPAGIFERFTSIPHFTSDVSTRSFPDLVGVSPSNTTYGFRRVTATESELMSSAYSPSLINQVLNQSTTWGSQAALKGGAFISYDVEPFLPSMNKRSKGGAYPHDDFLAPLNLYFAWSGDSNDDWYLNALKESTRVIREQAIAEGQDIAGAKQIKYGNYASATEDLSSLYGSNLERLRAIKAKYDPGNVMALAGGYRL</sequence>
<dbReference type="Gene3D" id="3.40.462.20">
    <property type="match status" value="1"/>
</dbReference>
<dbReference type="InterPro" id="IPR016167">
    <property type="entry name" value="FAD-bd_PCMH_sub1"/>
</dbReference>
<evidence type="ECO:0000313" key="7">
    <source>
        <dbReference type="EMBL" id="CUA67128.1"/>
    </source>
</evidence>
<keyword evidence="2" id="KW-0285">Flavoprotein</keyword>
<dbReference type="GO" id="GO:0071949">
    <property type="term" value="F:FAD binding"/>
    <property type="evidence" value="ECO:0007669"/>
    <property type="project" value="InterPro"/>
</dbReference>
<dbReference type="InterPro" id="IPR036318">
    <property type="entry name" value="FAD-bd_PCMH-like_sf"/>
</dbReference>
<dbReference type="InterPro" id="IPR050416">
    <property type="entry name" value="FAD-linked_Oxidoreductase"/>
</dbReference>
<protein>
    <recommendedName>
        <fullName evidence="6">FAD-binding PCMH-type domain-containing protein</fullName>
    </recommendedName>
</protein>
<keyword evidence="8" id="KW-1185">Reference proteome</keyword>
<dbReference type="SUPFAM" id="SSF56176">
    <property type="entry name" value="FAD-binding/transporter-associated domain-like"/>
    <property type="match status" value="1"/>
</dbReference>
<dbReference type="Gene3D" id="3.30.43.10">
    <property type="entry name" value="Uridine Diphospho-n-acetylenolpyruvylglucosamine Reductase, domain 2"/>
    <property type="match status" value="1"/>
</dbReference>
<evidence type="ECO:0000256" key="2">
    <source>
        <dbReference type="ARBA" id="ARBA00022630"/>
    </source>
</evidence>
<keyword evidence="5" id="KW-0732">Signal</keyword>
<name>A0A0K6FLU4_9AGAM</name>
<dbReference type="Pfam" id="PF08031">
    <property type="entry name" value="BBE"/>
    <property type="match status" value="1"/>
</dbReference>
<feature type="domain" description="FAD-binding PCMH-type" evidence="6">
    <location>
        <begin position="71"/>
        <end position="248"/>
    </location>
</feature>
<evidence type="ECO:0000259" key="6">
    <source>
        <dbReference type="PROSITE" id="PS51387"/>
    </source>
</evidence>
<evidence type="ECO:0000256" key="3">
    <source>
        <dbReference type="ARBA" id="ARBA00022827"/>
    </source>
</evidence>
<keyword evidence="4" id="KW-0560">Oxidoreductase</keyword>
<gene>
    <name evidence="7" type="ORF">RSOLAG22IIIB_07207</name>
</gene>
<dbReference type="PROSITE" id="PS51387">
    <property type="entry name" value="FAD_PCMH"/>
    <property type="match status" value="1"/>
</dbReference>